<dbReference type="Gene3D" id="3.10.310.10">
    <property type="entry name" value="Diaminopimelate Epimerase, Chain A, domain 1"/>
    <property type="match status" value="2"/>
</dbReference>
<dbReference type="PANTHER" id="PTHR13774">
    <property type="entry name" value="PHENAZINE BIOSYNTHESIS PROTEIN"/>
    <property type="match status" value="1"/>
</dbReference>
<dbReference type="GO" id="GO:0005737">
    <property type="term" value="C:cytoplasm"/>
    <property type="evidence" value="ECO:0007669"/>
    <property type="project" value="TreeGrafter"/>
</dbReference>
<gene>
    <name evidence="2" type="ORF">HIR71_13610</name>
</gene>
<dbReference type="RefSeq" id="WP_169325608.1">
    <property type="nucleotide sequence ID" value="NZ_JABCJJ010000027.1"/>
</dbReference>
<dbReference type="GO" id="GO:0016853">
    <property type="term" value="F:isomerase activity"/>
    <property type="evidence" value="ECO:0007669"/>
    <property type="project" value="TreeGrafter"/>
</dbReference>
<reference evidence="2 3" key="1">
    <citation type="submission" date="2020-04" db="EMBL/GenBank/DDBJ databases">
        <title>Sequencing and Assembly of C. fimi.</title>
        <authorList>
            <person name="Ramsey A.R."/>
        </authorList>
    </citation>
    <scope>NUCLEOTIDE SEQUENCE [LARGE SCALE GENOMIC DNA]</scope>
    <source>
        <strain evidence="2 3">SB</strain>
    </source>
</reference>
<dbReference type="NCBIfam" id="TIGR00654">
    <property type="entry name" value="PhzF_family"/>
    <property type="match status" value="1"/>
</dbReference>
<dbReference type="Pfam" id="PF02567">
    <property type="entry name" value="PhzC-PhzF"/>
    <property type="match status" value="1"/>
</dbReference>
<dbReference type="PANTHER" id="PTHR13774:SF32">
    <property type="entry name" value="ANTISENSE-ENHANCING SEQUENCE 1"/>
    <property type="match status" value="1"/>
</dbReference>
<dbReference type="PIRSF" id="PIRSF016184">
    <property type="entry name" value="PhzC_PhzF"/>
    <property type="match status" value="1"/>
</dbReference>
<evidence type="ECO:0000313" key="2">
    <source>
        <dbReference type="EMBL" id="NMR21237.1"/>
    </source>
</evidence>
<evidence type="ECO:0000256" key="1">
    <source>
        <dbReference type="PIRSR" id="PIRSR016184-1"/>
    </source>
</evidence>
<accession>A0A7Y0LZS4</accession>
<dbReference type="Proteomes" id="UP000562124">
    <property type="component" value="Unassembled WGS sequence"/>
</dbReference>
<keyword evidence="3" id="KW-1185">Reference proteome</keyword>
<dbReference type="InterPro" id="IPR003719">
    <property type="entry name" value="Phenazine_PhzF-like"/>
</dbReference>
<feature type="active site" evidence="1">
    <location>
        <position position="47"/>
    </location>
</feature>
<protein>
    <submittedName>
        <fullName evidence="2">PhzF family phenazine biosynthesis protein</fullName>
    </submittedName>
</protein>
<sequence>MPTRRFAQVNVFSTQPLLGNPVAVVVDGEGISEADMQAFARWTNLSETTFLLPPTTDDADYRVRILTPDGELPFAGHPTLGSAHAWREAGGVGRTEGRIVQECAAGLVILRRDGERWAFAGPPLTRYEPLDAATLAQVCAALRIDRDDVLDASWLVNGPQWIGVRLASAAQVLAIRPDGSAFAGLDIGVVGPHPEDDAGPHDGGVDDVPRPDVEIRAFVGEGGGYEDPVTGSFNAGVGRWLVDTGLVPASYVAAQGTVLHRAGRVHVRAVDGEIWVGGDATTVVAGTVTL</sequence>
<dbReference type="EMBL" id="JABCJJ010000027">
    <property type="protein sequence ID" value="NMR21237.1"/>
    <property type="molecule type" value="Genomic_DNA"/>
</dbReference>
<dbReference type="AlphaFoldDB" id="A0A7Y0LZS4"/>
<organism evidence="2 3">
    <name type="scientific">Cellulomonas fimi</name>
    <dbReference type="NCBI Taxonomy" id="1708"/>
    <lineage>
        <taxon>Bacteria</taxon>
        <taxon>Bacillati</taxon>
        <taxon>Actinomycetota</taxon>
        <taxon>Actinomycetes</taxon>
        <taxon>Micrococcales</taxon>
        <taxon>Cellulomonadaceae</taxon>
        <taxon>Cellulomonas</taxon>
    </lineage>
</organism>
<dbReference type="SUPFAM" id="SSF54506">
    <property type="entry name" value="Diaminopimelate epimerase-like"/>
    <property type="match status" value="1"/>
</dbReference>
<proteinExistence type="predicted"/>
<name>A0A7Y0LZS4_CELFI</name>
<evidence type="ECO:0000313" key="3">
    <source>
        <dbReference type="Proteomes" id="UP000562124"/>
    </source>
</evidence>
<comment type="caution">
    <text evidence="2">The sequence shown here is derived from an EMBL/GenBank/DDBJ whole genome shotgun (WGS) entry which is preliminary data.</text>
</comment>